<name>A0A1H3TEC2_9BURK</name>
<protein>
    <submittedName>
        <fullName evidence="2">AAA domain-containing protein</fullName>
    </submittedName>
</protein>
<reference evidence="2 3" key="1">
    <citation type="submission" date="2016-10" db="EMBL/GenBank/DDBJ databases">
        <authorList>
            <person name="de Groot N.N."/>
        </authorList>
    </citation>
    <scope>NUCLEOTIDE SEQUENCE [LARGE SCALE GENOMIC DNA]</scope>
    <source>
        <strain evidence="2 3">LMG 24775</strain>
    </source>
</reference>
<dbReference type="RefSeq" id="WP_074923506.1">
    <property type="nucleotide sequence ID" value="NZ_CP141274.1"/>
</dbReference>
<evidence type="ECO:0000259" key="1">
    <source>
        <dbReference type="Pfam" id="PF13476"/>
    </source>
</evidence>
<proteinExistence type="predicted"/>
<dbReference type="Pfam" id="PF13476">
    <property type="entry name" value="AAA_23"/>
    <property type="match status" value="1"/>
</dbReference>
<evidence type="ECO:0000313" key="3">
    <source>
        <dbReference type="Proteomes" id="UP000183417"/>
    </source>
</evidence>
<dbReference type="SUPFAM" id="SSF52540">
    <property type="entry name" value="P-loop containing nucleoside triphosphate hydrolases"/>
    <property type="match status" value="1"/>
</dbReference>
<dbReference type="InterPro" id="IPR027417">
    <property type="entry name" value="P-loop_NTPase"/>
</dbReference>
<dbReference type="InterPro" id="IPR038729">
    <property type="entry name" value="Rad50/SbcC_AAA"/>
</dbReference>
<dbReference type="GeneID" id="94693350"/>
<dbReference type="AlphaFoldDB" id="A0A1H3TEC2"/>
<gene>
    <name evidence="2" type="ORF">SAMN05421547_1281</name>
</gene>
<sequence length="362" mass="38824">MVEDNAGVKPLHLHSIESLLSELIGGGAVSVGSAGEPFSLADLPSRAVLAWYAKNRGKWTGNVTLSDIEAIVTSIGPTLIQPSVPASALAASNAVYVLTRIQAHRFAGIHAFGTTAQAPEDFIMEVMPGVTMLEGFNGAGKTSLLNAVVWCITGMLLRPQREPEKADQDFEFDLVHDGAAEPASYKLSPVTPLPPASMGRLTSKHVPVDTWVELEFRDTNTGQLHTVRRTQTRSNRGTLEEKPPDFSGMGLDSQVLRIGTVIPALLPFSQLGSKSELGKAVAQLTGLAPLTDLAKHVRKVRERLTGEETKARNAEVKQCDERFVRGLEDLAGVAAQHPELKIDTIVPHPQDGGLLPVSMTPC</sequence>
<dbReference type="EMBL" id="FNPE01000028">
    <property type="protein sequence ID" value="SDZ48653.1"/>
    <property type="molecule type" value="Genomic_DNA"/>
</dbReference>
<dbReference type="GO" id="GO:0016887">
    <property type="term" value="F:ATP hydrolysis activity"/>
    <property type="evidence" value="ECO:0007669"/>
    <property type="project" value="InterPro"/>
</dbReference>
<organism evidence="2 3">
    <name type="scientific">Delftia lacustris</name>
    <dbReference type="NCBI Taxonomy" id="558537"/>
    <lineage>
        <taxon>Bacteria</taxon>
        <taxon>Pseudomonadati</taxon>
        <taxon>Pseudomonadota</taxon>
        <taxon>Betaproteobacteria</taxon>
        <taxon>Burkholderiales</taxon>
        <taxon>Comamonadaceae</taxon>
        <taxon>Delftia</taxon>
    </lineage>
</organism>
<feature type="domain" description="Rad50/SbcC-type AAA" evidence="1">
    <location>
        <begin position="121"/>
        <end position="239"/>
    </location>
</feature>
<dbReference type="GO" id="GO:0006302">
    <property type="term" value="P:double-strand break repair"/>
    <property type="evidence" value="ECO:0007669"/>
    <property type="project" value="InterPro"/>
</dbReference>
<dbReference type="Proteomes" id="UP000183417">
    <property type="component" value="Unassembled WGS sequence"/>
</dbReference>
<dbReference type="Gene3D" id="3.40.50.300">
    <property type="entry name" value="P-loop containing nucleotide triphosphate hydrolases"/>
    <property type="match status" value="1"/>
</dbReference>
<accession>A0A1H3TEC2</accession>
<evidence type="ECO:0000313" key="2">
    <source>
        <dbReference type="EMBL" id="SDZ48653.1"/>
    </source>
</evidence>